<keyword evidence="5 7" id="KW-0472">Membrane</keyword>
<evidence type="ECO:0000256" key="4">
    <source>
        <dbReference type="ARBA" id="ARBA00022989"/>
    </source>
</evidence>
<feature type="domain" description="Multidrug resistance protein MdtA-like barrel-sandwich hybrid" evidence="8">
    <location>
        <begin position="73"/>
        <end position="268"/>
    </location>
</feature>
<dbReference type="GO" id="GO:0016020">
    <property type="term" value="C:membrane"/>
    <property type="evidence" value="ECO:0007669"/>
    <property type="project" value="UniProtKB-SubCell"/>
</dbReference>
<evidence type="ECO:0000256" key="5">
    <source>
        <dbReference type="ARBA" id="ARBA00023136"/>
    </source>
</evidence>
<name>A0A4Y3ISR5_9VIBR</name>
<dbReference type="Proteomes" id="UP000318242">
    <property type="component" value="Unassembled WGS sequence"/>
</dbReference>
<keyword evidence="10" id="KW-1185">Reference proteome</keyword>
<sequence length="407" mass="45456">MLEGLAIWALFIYILRLLGVPWGKPFKAFAYIGGGLWLGFVWIGLINYTPMDMSGGSVVQSPHVQLRPGNTGIKGKVKKVHIEPNTEVKKGDLIFEIDPEIYEIARDKAATQLKAAEVAYNVASEDIQLSETDYNTTLINLDIAKVELSSAIKEYKLQKTTLTRYQKQNAKAKHTVTESLMDEQSTVVALAENKISSLRSQIARSEVEIARAKVNVDKSKLHLMNAQADLEEAKERLAEAQWNLDETRVYAPADGFVTNFILREGQYVGILSRMQMYTHEKYVLMRVNHQAIRNIKPGQMAEFASPVYPGKVFSAEVQGIVEATGEAQAGSMGREASVSETTVKNARNKFHFVRLKLNEPEGYDIPVGAVGLAWVSGEKPHPFLSFLDAIRGIILRMKAQIYYVYSL</sequence>
<keyword evidence="3 7" id="KW-0812">Transmembrane</keyword>
<dbReference type="EMBL" id="BJLH01000014">
    <property type="protein sequence ID" value="GEA61914.1"/>
    <property type="molecule type" value="Genomic_DNA"/>
</dbReference>
<keyword evidence="6" id="KW-0175">Coiled coil</keyword>
<gene>
    <name evidence="9" type="ORF">VCO01S_31070</name>
</gene>
<dbReference type="InterPro" id="IPR050739">
    <property type="entry name" value="MFP"/>
</dbReference>
<reference evidence="9 10" key="1">
    <citation type="submission" date="2019-06" db="EMBL/GenBank/DDBJ databases">
        <title>Whole genome shotgun sequence of Vibrio comitans NBRC 102076.</title>
        <authorList>
            <person name="Hosoyama A."/>
            <person name="Uohara A."/>
            <person name="Ohji S."/>
            <person name="Ichikawa N."/>
        </authorList>
    </citation>
    <scope>NUCLEOTIDE SEQUENCE [LARGE SCALE GENOMIC DNA]</scope>
    <source>
        <strain evidence="9 10">NBRC 102076</strain>
    </source>
</reference>
<proteinExistence type="inferred from homology"/>
<comment type="similarity">
    <text evidence="2">Belongs to the membrane fusion protein (MFP) (TC 8.A.1) family.</text>
</comment>
<feature type="transmembrane region" description="Helical" evidence="7">
    <location>
        <begin position="29"/>
        <end position="48"/>
    </location>
</feature>
<evidence type="ECO:0000313" key="9">
    <source>
        <dbReference type="EMBL" id="GEA61914.1"/>
    </source>
</evidence>
<dbReference type="Gene3D" id="2.40.50.100">
    <property type="match status" value="1"/>
</dbReference>
<dbReference type="Pfam" id="PF25917">
    <property type="entry name" value="BSH_RND"/>
    <property type="match status" value="1"/>
</dbReference>
<evidence type="ECO:0000256" key="7">
    <source>
        <dbReference type="SAM" id="Phobius"/>
    </source>
</evidence>
<keyword evidence="4 7" id="KW-1133">Transmembrane helix</keyword>
<accession>A0A4Y3ISR5</accession>
<dbReference type="AlphaFoldDB" id="A0A4Y3ISR5"/>
<dbReference type="PANTHER" id="PTHR30386">
    <property type="entry name" value="MEMBRANE FUSION SUBUNIT OF EMRAB-TOLC MULTIDRUG EFFLUX PUMP"/>
    <property type="match status" value="1"/>
</dbReference>
<protein>
    <submittedName>
        <fullName evidence="9">Multidrug resistance protein A</fullName>
    </submittedName>
</protein>
<evidence type="ECO:0000259" key="8">
    <source>
        <dbReference type="Pfam" id="PF25917"/>
    </source>
</evidence>
<dbReference type="Gene3D" id="1.10.287.470">
    <property type="entry name" value="Helix hairpin bin"/>
    <property type="match status" value="1"/>
</dbReference>
<dbReference type="RefSeq" id="WP_141272255.1">
    <property type="nucleotide sequence ID" value="NZ_BJLH01000014.1"/>
</dbReference>
<evidence type="ECO:0000256" key="3">
    <source>
        <dbReference type="ARBA" id="ARBA00022692"/>
    </source>
</evidence>
<evidence type="ECO:0000256" key="2">
    <source>
        <dbReference type="ARBA" id="ARBA00009477"/>
    </source>
</evidence>
<evidence type="ECO:0000313" key="10">
    <source>
        <dbReference type="Proteomes" id="UP000318242"/>
    </source>
</evidence>
<feature type="coiled-coil region" evidence="6">
    <location>
        <begin position="188"/>
        <end position="250"/>
    </location>
</feature>
<evidence type="ECO:0000256" key="1">
    <source>
        <dbReference type="ARBA" id="ARBA00004167"/>
    </source>
</evidence>
<dbReference type="InterPro" id="IPR058625">
    <property type="entry name" value="MdtA-like_BSH"/>
</dbReference>
<comment type="subcellular location">
    <subcellularLocation>
        <location evidence="1">Membrane</location>
        <topology evidence="1">Single-pass membrane protein</topology>
    </subcellularLocation>
</comment>
<dbReference type="Gene3D" id="2.40.30.170">
    <property type="match status" value="1"/>
</dbReference>
<dbReference type="SUPFAM" id="SSF111369">
    <property type="entry name" value="HlyD-like secretion proteins"/>
    <property type="match status" value="2"/>
</dbReference>
<evidence type="ECO:0000256" key="6">
    <source>
        <dbReference type="SAM" id="Coils"/>
    </source>
</evidence>
<comment type="caution">
    <text evidence="9">The sequence shown here is derived from an EMBL/GenBank/DDBJ whole genome shotgun (WGS) entry which is preliminary data.</text>
</comment>
<dbReference type="PANTHER" id="PTHR30386:SF26">
    <property type="entry name" value="TRANSPORT PROTEIN COMB"/>
    <property type="match status" value="1"/>
</dbReference>
<organism evidence="9 10">
    <name type="scientific">Vibrio comitans NBRC 102076</name>
    <dbReference type="NCBI Taxonomy" id="1219078"/>
    <lineage>
        <taxon>Bacteria</taxon>
        <taxon>Pseudomonadati</taxon>
        <taxon>Pseudomonadota</taxon>
        <taxon>Gammaproteobacteria</taxon>
        <taxon>Vibrionales</taxon>
        <taxon>Vibrionaceae</taxon>
        <taxon>Vibrio</taxon>
    </lineage>
</organism>
<dbReference type="OrthoDB" id="107989at2"/>